<feature type="coiled-coil region" evidence="2">
    <location>
        <begin position="107"/>
        <end position="134"/>
    </location>
</feature>
<evidence type="ECO:0000256" key="2">
    <source>
        <dbReference type="SAM" id="Coils"/>
    </source>
</evidence>
<name>A0AAD9ITN6_9ANNE</name>
<evidence type="ECO:0000256" key="1">
    <source>
        <dbReference type="ARBA" id="ARBA00023054"/>
    </source>
</evidence>
<protein>
    <recommendedName>
        <fullName evidence="8">Coiled-coil domain-containing protein 74B</fullName>
    </recommendedName>
</protein>
<feature type="compositionally biased region" description="Polar residues" evidence="3">
    <location>
        <begin position="285"/>
        <end position="311"/>
    </location>
</feature>
<dbReference type="Pfam" id="PF14917">
    <property type="entry name" value="CCDC74_C"/>
    <property type="match status" value="1"/>
</dbReference>
<dbReference type="InterPro" id="IPR039496">
    <property type="entry name" value="CCDC92/74_N"/>
</dbReference>
<feature type="compositionally biased region" description="Polar residues" evidence="3">
    <location>
        <begin position="60"/>
        <end position="69"/>
    </location>
</feature>
<feature type="region of interest" description="Disordered" evidence="3">
    <location>
        <begin position="139"/>
        <end position="200"/>
    </location>
</feature>
<feature type="domain" description="CCDC92/74 N-terminal" evidence="4">
    <location>
        <begin position="94"/>
        <end position="147"/>
    </location>
</feature>
<feature type="region of interest" description="Disordered" evidence="3">
    <location>
        <begin position="51"/>
        <end position="76"/>
    </location>
</feature>
<feature type="region of interest" description="Disordered" evidence="3">
    <location>
        <begin position="259"/>
        <end position="316"/>
    </location>
</feature>
<sequence>MLKQGVVQETLAELNGTAGGVLPPLHNLPHWSRVNNFDKARYPKPFLKDRLQPLSKTDMDGSTSTNVHASDTDTEPEGQQDVVVDMMRGSNPAQRVVHLERSIQFLQQQHYEVLSNLHEEIDKLKRENKELHFRVVMLQRSPSAPGSAQSRKGSSRPQTRGNNKFTRSNGNNVSVLMGRMPHPPSASKSGIDDKHSIGPVEQQSQDTVLLLIYKASDEKVEDLKIIFLEEEIKDLKKALKEETNRNHYLQQLLDAAQKQAASGQSMSSMGPVTEQKSHSSKHPVVTQSKTQHVTSAPNIDKSNLTPPQSARTTEESLPFNATLSPLRVHTGHHASRVPTVQECEMIIKHLQRLSDNQAHELNQLKSDLRDVLYSHKWTPEAFLLAKAYIAEDDEREMAEQNRLPRIALKQNSRKVPDVAYLQKDALSLPALKQTLGNKAIERRKRTQILHKSRLSGNKEIAN</sequence>
<dbReference type="InterPro" id="IPR029422">
    <property type="entry name" value="CCDC74_C"/>
</dbReference>
<dbReference type="InterPro" id="IPR040370">
    <property type="entry name" value="CCDC74A/CCDC74B/CCDC92"/>
</dbReference>
<dbReference type="PANTHER" id="PTHR14882">
    <property type="entry name" value="COILED-COIL DOMAIN-CONTAINING 74A"/>
    <property type="match status" value="1"/>
</dbReference>
<keyword evidence="7" id="KW-1185">Reference proteome</keyword>
<gene>
    <name evidence="6" type="ORF">LSH36_1489g00010</name>
</gene>
<dbReference type="EMBL" id="JAODUP010001489">
    <property type="protein sequence ID" value="KAK2140085.1"/>
    <property type="molecule type" value="Genomic_DNA"/>
</dbReference>
<feature type="domain" description="Coiled coil protein 74 C-terminal" evidence="5">
    <location>
        <begin position="331"/>
        <end position="454"/>
    </location>
</feature>
<organism evidence="6 7">
    <name type="scientific">Paralvinella palmiformis</name>
    <dbReference type="NCBI Taxonomy" id="53620"/>
    <lineage>
        <taxon>Eukaryota</taxon>
        <taxon>Metazoa</taxon>
        <taxon>Spiralia</taxon>
        <taxon>Lophotrochozoa</taxon>
        <taxon>Annelida</taxon>
        <taxon>Polychaeta</taxon>
        <taxon>Sedentaria</taxon>
        <taxon>Canalipalpata</taxon>
        <taxon>Terebellida</taxon>
        <taxon>Terebelliformia</taxon>
        <taxon>Alvinellidae</taxon>
        <taxon>Paralvinella</taxon>
    </lineage>
</organism>
<evidence type="ECO:0008006" key="8">
    <source>
        <dbReference type="Google" id="ProtNLM"/>
    </source>
</evidence>
<dbReference type="Proteomes" id="UP001208570">
    <property type="component" value="Unassembled WGS sequence"/>
</dbReference>
<evidence type="ECO:0000313" key="7">
    <source>
        <dbReference type="Proteomes" id="UP001208570"/>
    </source>
</evidence>
<comment type="caution">
    <text evidence="6">The sequence shown here is derived from an EMBL/GenBank/DDBJ whole genome shotgun (WGS) entry which is preliminary data.</text>
</comment>
<accession>A0AAD9ITN6</accession>
<dbReference type="PANTHER" id="PTHR14882:SF5">
    <property type="entry name" value="COILED-COIL DOMAIN CONTAINING 74A"/>
    <property type="match status" value="1"/>
</dbReference>
<keyword evidence="1 2" id="KW-0175">Coiled coil</keyword>
<proteinExistence type="predicted"/>
<dbReference type="AlphaFoldDB" id="A0AAD9ITN6"/>
<dbReference type="Pfam" id="PF14916">
    <property type="entry name" value="CCDC92"/>
    <property type="match status" value="1"/>
</dbReference>
<evidence type="ECO:0000313" key="6">
    <source>
        <dbReference type="EMBL" id="KAK2140085.1"/>
    </source>
</evidence>
<evidence type="ECO:0000259" key="4">
    <source>
        <dbReference type="Pfam" id="PF14916"/>
    </source>
</evidence>
<reference evidence="6" key="1">
    <citation type="journal article" date="2023" name="Mol. Biol. Evol.">
        <title>Third-Generation Sequencing Reveals the Adaptive Role of the Epigenome in Three Deep-Sea Polychaetes.</title>
        <authorList>
            <person name="Perez M."/>
            <person name="Aroh O."/>
            <person name="Sun Y."/>
            <person name="Lan Y."/>
            <person name="Juniper S.K."/>
            <person name="Young C.R."/>
            <person name="Angers B."/>
            <person name="Qian P.Y."/>
        </authorList>
    </citation>
    <scope>NUCLEOTIDE SEQUENCE</scope>
    <source>
        <strain evidence="6">P08H-3</strain>
    </source>
</reference>
<feature type="compositionally biased region" description="Polar residues" evidence="3">
    <location>
        <begin position="140"/>
        <end position="174"/>
    </location>
</feature>
<feature type="coiled-coil region" evidence="2">
    <location>
        <begin position="225"/>
        <end position="259"/>
    </location>
</feature>
<evidence type="ECO:0000259" key="5">
    <source>
        <dbReference type="Pfam" id="PF14917"/>
    </source>
</evidence>
<evidence type="ECO:0000256" key="3">
    <source>
        <dbReference type="SAM" id="MobiDB-lite"/>
    </source>
</evidence>